<feature type="active site" description="Proton acceptor" evidence="2">
    <location>
        <position position="615"/>
    </location>
</feature>
<feature type="short sequence motif" description="GXGXXG" evidence="2">
    <location>
        <begin position="410"/>
        <end position="415"/>
    </location>
</feature>
<keyword evidence="1 2" id="KW-0443">Lipid metabolism</keyword>
<comment type="caution">
    <text evidence="4">The sequence shown here is derived from an EMBL/GenBank/DDBJ whole genome shotgun (WGS) entry which is preliminary data.</text>
</comment>
<evidence type="ECO:0000313" key="4">
    <source>
        <dbReference type="EMBL" id="KAK4074948.1"/>
    </source>
</evidence>
<feature type="short sequence motif" description="GXSXG" evidence="2">
    <location>
        <begin position="444"/>
        <end position="448"/>
    </location>
</feature>
<dbReference type="SUPFAM" id="SSF52151">
    <property type="entry name" value="FabD/lysophospholipase-like"/>
    <property type="match status" value="1"/>
</dbReference>
<dbReference type="CDD" id="cd07199">
    <property type="entry name" value="Pat17_PNPLA8_PNPLA9_like"/>
    <property type="match status" value="1"/>
</dbReference>
<dbReference type="EMBL" id="JAWRVI010000134">
    <property type="protein sequence ID" value="KAK4074948.1"/>
    <property type="molecule type" value="Genomic_DNA"/>
</dbReference>
<dbReference type="Proteomes" id="UP001287286">
    <property type="component" value="Unassembled WGS sequence"/>
</dbReference>
<sequence length="896" mass="99294">MDNADDPIASALLIGSRTKNLFITALGVNRRTSKIRAGHGECHIHHTRILGKDPFLLLDGGIPTHNKLPVPCKTHTCHEITTNVMVEVAPKAIDAANDIYSRIVFPLVDVVCVFVADIGGISKALRHLETWAARGRTSTCPIPPALLLVVPKGQKSIAETALSESGNRESPELLSQFFQSIRVVSLPQSTNQPKQYHSVRNELLHLAKAVQASKQQSGWLFSALHVTEFLRAIADSVPRSPKKRFDFIRASRANRLPNADLGQHLLAFLTNCGSSIGLEYTLPLIASSFILDQYPPGMHAFNPRDVFQTLYRDICVEVRNDLHANLPNIPCDIVSYIEDAMVELYHEYDMIKSSKLLRRLHLARTSIPIALEDPWLFSVDECLLCGESTGDLKIRLVPDTATIRVLSIDGGGTRGRAPLESLKALQHSVALPYPLQHNFDIVFGTSSGAMVACALFYNGWSIERCIEYFELSSKLAFDRRRTFKIFQSIFGNIPGISAIVQFLLSMLSDSKYSADNLEMILQDVYGQYKSLSASTRAVEMGTMLGVTLTSTGDTSTYIATNYNGVGQRPGQGAYDVLDHHKDASQVPLWEILRCCTAAPYYFTPHCIKNVGTFQDGGLTFNNPAAIALEESAALFPAAPEPSIVVSMGTGSAPSQRAEPASPGSFLRNRFAARLFRAFWKQSDSNAAWRQLLSNLKSENERGYFRFDVEFDAKQPALDDVSSMSEVGRMAREAALGSSALKKLAKHIRAELFIFTLDNFEPPRFIAGAFQCVGHISCRLKPGSAEYVVFMQQLSDSSALFVSQDRDIKVCFENDTNGLDCVPFNHTIRFQIPSRQHRFEISLREGSSTCNISGSPFTLGWLAERQGIEAYFGTADHRKRSRVNDSTSTTLKRRRLR</sequence>
<evidence type="ECO:0000256" key="2">
    <source>
        <dbReference type="PROSITE-ProRule" id="PRU01161"/>
    </source>
</evidence>
<evidence type="ECO:0000259" key="3">
    <source>
        <dbReference type="PROSITE" id="PS51635"/>
    </source>
</evidence>
<feature type="short sequence motif" description="DGA/G" evidence="2">
    <location>
        <begin position="615"/>
        <end position="617"/>
    </location>
</feature>
<accession>A0ABR0BFV3</accession>
<dbReference type="PANTHER" id="PTHR24185">
    <property type="entry name" value="CALCIUM-INDEPENDENT PHOSPHOLIPASE A2-GAMMA"/>
    <property type="match status" value="1"/>
</dbReference>
<name>A0ABR0BFV3_PURLI</name>
<organism evidence="4 5">
    <name type="scientific">Purpureocillium lilacinum</name>
    <name type="common">Paecilomyces lilacinus</name>
    <dbReference type="NCBI Taxonomy" id="33203"/>
    <lineage>
        <taxon>Eukaryota</taxon>
        <taxon>Fungi</taxon>
        <taxon>Dikarya</taxon>
        <taxon>Ascomycota</taxon>
        <taxon>Pezizomycotina</taxon>
        <taxon>Sordariomycetes</taxon>
        <taxon>Hypocreomycetidae</taxon>
        <taxon>Hypocreales</taxon>
        <taxon>Ophiocordycipitaceae</taxon>
        <taxon>Purpureocillium</taxon>
    </lineage>
</organism>
<evidence type="ECO:0000256" key="1">
    <source>
        <dbReference type="ARBA" id="ARBA00023098"/>
    </source>
</evidence>
<proteinExistence type="predicted"/>
<dbReference type="InterPro" id="IPR016035">
    <property type="entry name" value="Acyl_Trfase/lysoPLipase"/>
</dbReference>
<keyword evidence="2" id="KW-0442">Lipid degradation</keyword>
<gene>
    <name evidence="4" type="ORF">Purlil1_12797</name>
</gene>
<dbReference type="InterPro" id="IPR002641">
    <property type="entry name" value="PNPLA_dom"/>
</dbReference>
<dbReference type="Gene3D" id="3.40.1090.10">
    <property type="entry name" value="Cytosolic phospholipase A2 catalytic domain"/>
    <property type="match status" value="1"/>
</dbReference>
<feature type="domain" description="PNPLA" evidence="3">
    <location>
        <begin position="406"/>
        <end position="628"/>
    </location>
</feature>
<keyword evidence="5" id="KW-1185">Reference proteome</keyword>
<evidence type="ECO:0000313" key="5">
    <source>
        <dbReference type="Proteomes" id="UP001287286"/>
    </source>
</evidence>
<feature type="active site" description="Nucleophile" evidence="2">
    <location>
        <position position="446"/>
    </location>
</feature>
<dbReference type="PANTHER" id="PTHR24185:SF8">
    <property type="entry name" value="PNPLA DOMAIN-CONTAINING PROTEIN"/>
    <property type="match status" value="1"/>
</dbReference>
<dbReference type="PROSITE" id="PS51635">
    <property type="entry name" value="PNPLA"/>
    <property type="match status" value="1"/>
</dbReference>
<dbReference type="Pfam" id="PF01734">
    <property type="entry name" value="Patatin"/>
    <property type="match status" value="1"/>
</dbReference>
<reference evidence="4 5" key="1">
    <citation type="journal article" date="2024" name="Microbiol. Resour. Announc.">
        <title>Genome annotations for the ascomycete fungi Trichoderma harzianum, Trichoderma aggressivum, and Purpureocillium lilacinum.</title>
        <authorList>
            <person name="Beijen E.P.W."/>
            <person name="Ohm R.A."/>
        </authorList>
    </citation>
    <scope>NUCLEOTIDE SEQUENCE [LARGE SCALE GENOMIC DNA]</scope>
    <source>
        <strain evidence="4 5">CBS 150709</strain>
    </source>
</reference>
<protein>
    <recommendedName>
        <fullName evidence="3">PNPLA domain-containing protein</fullName>
    </recommendedName>
</protein>
<keyword evidence="2" id="KW-0378">Hydrolase</keyword>